<keyword evidence="7 10" id="KW-1133">Transmembrane helix</keyword>
<dbReference type="KEGG" id="tup:102495353"/>
<dbReference type="Proteomes" id="UP000011518">
    <property type="component" value="Unassembled WGS sequence"/>
</dbReference>
<evidence type="ECO:0000259" key="11">
    <source>
        <dbReference type="Pfam" id="PF25810"/>
    </source>
</evidence>
<dbReference type="STRING" id="246437.L9LBD5"/>
<sequence length="115" mass="11760">MADTVLGVGTGVFVLALLWVFVLLLCTLLAGASGVARLAAILAALGALAVTAVLLLLPRAGALPAPEAEVKVVDTLFVGRCVLLAFLSAVFLGGLFLVLVHHGLEPVYAKPLRSC</sequence>
<proteinExistence type="inferred from homology"/>
<comment type="function">
    <text evidence="1">May be involved in ciliary biogenesis or function.</text>
</comment>
<dbReference type="PANTHER" id="PTHR31622">
    <property type="entry name" value="TRANSMEMBRANE PROTEIN 218"/>
    <property type="match status" value="1"/>
</dbReference>
<evidence type="ECO:0000256" key="3">
    <source>
        <dbReference type="ARBA" id="ARBA00004141"/>
    </source>
</evidence>
<gene>
    <name evidence="12" type="ORF">TREES_T100008323</name>
</gene>
<dbReference type="PANTHER" id="PTHR31622:SF1">
    <property type="entry name" value="TRANSMEMBRANE PROTEIN 218"/>
    <property type="match status" value="1"/>
</dbReference>
<comment type="similarity">
    <text evidence="4">Belongs to the TMEM218 family.</text>
</comment>
<keyword evidence="6 10" id="KW-0812">Transmembrane</keyword>
<dbReference type="FunCoup" id="L9LBD5">
    <property type="interactions" value="118"/>
</dbReference>
<dbReference type="eggNOG" id="ENOG502S2I1">
    <property type="taxonomic scope" value="Eukaryota"/>
</dbReference>
<name>L9LBD5_TUPCH</name>
<dbReference type="InParanoid" id="L9LBD5"/>
<evidence type="ECO:0000256" key="2">
    <source>
        <dbReference type="ARBA" id="ARBA00004138"/>
    </source>
</evidence>
<keyword evidence="9" id="KW-0966">Cell projection</keyword>
<evidence type="ECO:0000256" key="10">
    <source>
        <dbReference type="SAM" id="Phobius"/>
    </source>
</evidence>
<keyword evidence="8 10" id="KW-0472">Membrane</keyword>
<evidence type="ECO:0000256" key="1">
    <source>
        <dbReference type="ARBA" id="ARBA00003173"/>
    </source>
</evidence>
<comment type="subcellular location">
    <subcellularLocation>
        <location evidence="2">Cell projection</location>
        <location evidence="2">Cilium</location>
    </subcellularLocation>
    <subcellularLocation>
        <location evidence="3">Membrane</location>
        <topology evidence="3">Multi-pass membrane protein</topology>
    </subcellularLocation>
</comment>
<evidence type="ECO:0000256" key="4">
    <source>
        <dbReference type="ARBA" id="ARBA00010775"/>
    </source>
</evidence>
<dbReference type="InterPro" id="IPR057973">
    <property type="entry name" value="TMEM218_N"/>
</dbReference>
<dbReference type="AlphaFoldDB" id="L9LBD5"/>
<dbReference type="GO" id="GO:0005929">
    <property type="term" value="C:cilium"/>
    <property type="evidence" value="ECO:0007669"/>
    <property type="project" value="UniProtKB-SubCell"/>
</dbReference>
<feature type="transmembrane region" description="Helical" evidence="10">
    <location>
        <begin position="38"/>
        <end position="57"/>
    </location>
</feature>
<evidence type="ECO:0000256" key="7">
    <source>
        <dbReference type="ARBA" id="ARBA00022989"/>
    </source>
</evidence>
<reference evidence="13" key="1">
    <citation type="submission" date="2012-07" db="EMBL/GenBank/DDBJ databases">
        <title>Genome of the Chinese tree shrew, a rising model animal genetically related to primates.</title>
        <authorList>
            <person name="Zhang G."/>
            <person name="Fan Y."/>
            <person name="Yao Y."/>
            <person name="Huang Z."/>
        </authorList>
    </citation>
    <scope>NUCLEOTIDE SEQUENCE [LARGE SCALE GENOMIC DNA]</scope>
</reference>
<evidence type="ECO:0000256" key="6">
    <source>
        <dbReference type="ARBA" id="ARBA00022692"/>
    </source>
</evidence>
<evidence type="ECO:0000313" key="12">
    <source>
        <dbReference type="EMBL" id="ELW72218.1"/>
    </source>
</evidence>
<dbReference type="InterPro" id="IPR026771">
    <property type="entry name" value="Tmem218"/>
</dbReference>
<reference evidence="13" key="2">
    <citation type="journal article" date="2013" name="Nat. Commun.">
        <title>Genome of the Chinese tree shrew.</title>
        <authorList>
            <person name="Fan Y."/>
            <person name="Huang Z.Y."/>
            <person name="Cao C.C."/>
            <person name="Chen C.S."/>
            <person name="Chen Y.X."/>
            <person name="Fan D.D."/>
            <person name="He J."/>
            <person name="Hou H.L."/>
            <person name="Hu L."/>
            <person name="Hu X.T."/>
            <person name="Jiang X.T."/>
            <person name="Lai R."/>
            <person name="Lang Y.S."/>
            <person name="Liang B."/>
            <person name="Liao S.G."/>
            <person name="Mu D."/>
            <person name="Ma Y.Y."/>
            <person name="Niu Y.Y."/>
            <person name="Sun X.Q."/>
            <person name="Xia J.Q."/>
            <person name="Xiao J."/>
            <person name="Xiong Z.Q."/>
            <person name="Xu L."/>
            <person name="Yang L."/>
            <person name="Zhang Y."/>
            <person name="Zhao W."/>
            <person name="Zhao X.D."/>
            <person name="Zheng Y.T."/>
            <person name="Zhou J.M."/>
            <person name="Zhu Y.B."/>
            <person name="Zhang G.J."/>
            <person name="Wang J."/>
            <person name="Yao Y.G."/>
        </authorList>
    </citation>
    <scope>NUCLEOTIDE SEQUENCE [LARGE SCALE GENOMIC DNA]</scope>
</reference>
<protein>
    <recommendedName>
        <fullName evidence="5">Transmembrane protein 218</fullName>
    </recommendedName>
</protein>
<dbReference type="GO" id="GO:0016020">
    <property type="term" value="C:membrane"/>
    <property type="evidence" value="ECO:0007669"/>
    <property type="project" value="UniProtKB-SubCell"/>
</dbReference>
<evidence type="ECO:0000256" key="9">
    <source>
        <dbReference type="ARBA" id="ARBA00023273"/>
    </source>
</evidence>
<evidence type="ECO:0000256" key="5">
    <source>
        <dbReference type="ARBA" id="ARBA00015054"/>
    </source>
</evidence>
<feature type="transmembrane region" description="Helical" evidence="10">
    <location>
        <begin position="77"/>
        <end position="100"/>
    </location>
</feature>
<dbReference type="Pfam" id="PF25810">
    <property type="entry name" value="TMEM218_N"/>
    <property type="match status" value="1"/>
</dbReference>
<feature type="domain" description="Transmembrane protein 218 N-terminal" evidence="11">
    <location>
        <begin position="1"/>
        <end position="60"/>
    </location>
</feature>
<evidence type="ECO:0000313" key="13">
    <source>
        <dbReference type="Proteomes" id="UP000011518"/>
    </source>
</evidence>
<keyword evidence="13" id="KW-1185">Reference proteome</keyword>
<accession>L9LBD5</accession>
<evidence type="ECO:0000256" key="8">
    <source>
        <dbReference type="ARBA" id="ARBA00023136"/>
    </source>
</evidence>
<dbReference type="EMBL" id="KB320434">
    <property type="protein sequence ID" value="ELW72218.1"/>
    <property type="molecule type" value="Genomic_DNA"/>
</dbReference>
<feature type="transmembrane region" description="Helical" evidence="10">
    <location>
        <begin position="6"/>
        <end position="31"/>
    </location>
</feature>
<organism evidence="12 13">
    <name type="scientific">Tupaia chinensis</name>
    <name type="common">Chinese tree shrew</name>
    <name type="synonym">Tupaia belangeri chinensis</name>
    <dbReference type="NCBI Taxonomy" id="246437"/>
    <lineage>
        <taxon>Eukaryota</taxon>
        <taxon>Metazoa</taxon>
        <taxon>Chordata</taxon>
        <taxon>Craniata</taxon>
        <taxon>Vertebrata</taxon>
        <taxon>Euteleostomi</taxon>
        <taxon>Mammalia</taxon>
        <taxon>Eutheria</taxon>
        <taxon>Euarchontoglires</taxon>
        <taxon>Scandentia</taxon>
        <taxon>Tupaiidae</taxon>
        <taxon>Tupaia</taxon>
    </lineage>
</organism>